<protein>
    <submittedName>
        <fullName evidence="2">Uncharacterized protein (DUF2249 family)</fullName>
    </submittedName>
</protein>
<reference evidence="2 3" key="1">
    <citation type="submission" date="2023-07" db="EMBL/GenBank/DDBJ databases">
        <title>Sorghum-associated microbial communities from plants grown in Nebraska, USA.</title>
        <authorList>
            <person name="Schachtman D."/>
        </authorList>
    </citation>
    <scope>NUCLEOTIDE SEQUENCE [LARGE SCALE GENOMIC DNA]</scope>
    <source>
        <strain evidence="2 3">BE187</strain>
    </source>
</reference>
<gene>
    <name evidence="2" type="ORF">J2X04_001376</name>
</gene>
<evidence type="ECO:0000313" key="3">
    <source>
        <dbReference type="Proteomes" id="UP001267878"/>
    </source>
</evidence>
<name>A0ABU1VNG4_9GAMM</name>
<dbReference type="EMBL" id="JAVDVW010000001">
    <property type="protein sequence ID" value="MDR7099029.1"/>
    <property type="molecule type" value="Genomic_DNA"/>
</dbReference>
<dbReference type="RefSeq" id="WP_310053179.1">
    <property type="nucleotide sequence ID" value="NZ_JAVDVW010000001.1"/>
</dbReference>
<keyword evidence="3" id="KW-1185">Reference proteome</keyword>
<feature type="domain" description="DUF2249" evidence="1">
    <location>
        <begin position="48"/>
        <end position="112"/>
    </location>
</feature>
<dbReference type="SUPFAM" id="SSF64307">
    <property type="entry name" value="SirA-like"/>
    <property type="match status" value="1"/>
</dbReference>
<evidence type="ECO:0000259" key="1">
    <source>
        <dbReference type="Pfam" id="PF10006"/>
    </source>
</evidence>
<dbReference type="Pfam" id="PF10006">
    <property type="entry name" value="DUF2249"/>
    <property type="match status" value="1"/>
</dbReference>
<dbReference type="InterPro" id="IPR018720">
    <property type="entry name" value="DUF2249"/>
</dbReference>
<organism evidence="2 3">
    <name type="scientific">Agrilutibacter niabensis</name>
    <dbReference type="NCBI Taxonomy" id="380628"/>
    <lineage>
        <taxon>Bacteria</taxon>
        <taxon>Pseudomonadati</taxon>
        <taxon>Pseudomonadota</taxon>
        <taxon>Gammaproteobacteria</taxon>
        <taxon>Lysobacterales</taxon>
        <taxon>Lysobacteraceae</taxon>
        <taxon>Agrilutibacter</taxon>
    </lineage>
</organism>
<evidence type="ECO:0000313" key="2">
    <source>
        <dbReference type="EMBL" id="MDR7099029.1"/>
    </source>
</evidence>
<dbReference type="Proteomes" id="UP001267878">
    <property type="component" value="Unassembled WGS sequence"/>
</dbReference>
<dbReference type="InterPro" id="IPR036868">
    <property type="entry name" value="TusA-like_sf"/>
</dbReference>
<proteinExistence type="predicted"/>
<comment type="caution">
    <text evidence="2">The sequence shown here is derived from an EMBL/GenBank/DDBJ whole genome shotgun (WGS) entry which is preliminary data.</text>
</comment>
<accession>A0ABU1VNG4</accession>
<sequence length="131" mass="13346">MTAFELDEYALLPASGVAESMHAAGIDATCPGAAPPSAADTWPAPACELDLRGLPAPEPMLRALAAVDALAPGAVLVLRTPMLPVPLLHALAERRLQAWTHVLADGSARVEIVGAGVDATHGRGGDGKTRA</sequence>
<dbReference type="Gene3D" id="3.30.110.40">
    <property type="entry name" value="TusA-like domain"/>
    <property type="match status" value="1"/>
</dbReference>